<dbReference type="EMBL" id="JAVLET010000011">
    <property type="protein sequence ID" value="KAL0466783.1"/>
    <property type="molecule type" value="Genomic_DNA"/>
</dbReference>
<protein>
    <submittedName>
        <fullName evidence="1">Uncharacterized protein</fullName>
    </submittedName>
</protein>
<sequence>QRHSFTSSLEHSLSSTDVLLTKTYTIPHPSTRFLAVHVLIRIHIVIYISSFTLE</sequence>
<organism evidence="1 2">
    <name type="scientific">Neurospora intermedia</name>
    <dbReference type="NCBI Taxonomy" id="5142"/>
    <lineage>
        <taxon>Eukaryota</taxon>
        <taxon>Fungi</taxon>
        <taxon>Dikarya</taxon>
        <taxon>Ascomycota</taxon>
        <taxon>Pezizomycotina</taxon>
        <taxon>Sordariomycetes</taxon>
        <taxon>Sordariomycetidae</taxon>
        <taxon>Sordariales</taxon>
        <taxon>Sordariaceae</taxon>
        <taxon>Neurospora</taxon>
    </lineage>
</organism>
<proteinExistence type="predicted"/>
<name>A0ABR3D3C4_NEUIN</name>
<accession>A0ABR3D3C4</accession>
<gene>
    <name evidence="1" type="ORF">QR685DRAFT_450289</name>
</gene>
<dbReference type="Proteomes" id="UP001451303">
    <property type="component" value="Unassembled WGS sequence"/>
</dbReference>
<keyword evidence="2" id="KW-1185">Reference proteome</keyword>
<evidence type="ECO:0000313" key="2">
    <source>
        <dbReference type="Proteomes" id="UP001451303"/>
    </source>
</evidence>
<comment type="caution">
    <text evidence="1">The sequence shown here is derived from an EMBL/GenBank/DDBJ whole genome shotgun (WGS) entry which is preliminary data.</text>
</comment>
<reference evidence="1 2" key="1">
    <citation type="submission" date="2023-09" db="EMBL/GenBank/DDBJ databases">
        <title>Multi-omics analysis of a traditional fermented food reveals byproduct-associated fungal strains for waste-to-food upcycling.</title>
        <authorList>
            <consortium name="Lawrence Berkeley National Laboratory"/>
            <person name="Rekdal V.M."/>
            <person name="Villalobos-Escobedo J.M."/>
            <person name="Rodriguez-Valeron N."/>
            <person name="Garcia M.O."/>
            <person name="Vasquez D.P."/>
            <person name="Damayanti I."/>
            <person name="Sorensen P.M."/>
            <person name="Baidoo E.E."/>
            <person name="De Carvalho A.C."/>
            <person name="Riley R."/>
            <person name="Lipzen A."/>
            <person name="He G."/>
            <person name="Yan M."/>
            <person name="Haridas S."/>
            <person name="Daum C."/>
            <person name="Yoshinaga Y."/>
            <person name="Ng V."/>
            <person name="Grigoriev I.V."/>
            <person name="Munk R."/>
            <person name="Nuraida L."/>
            <person name="Wijaya C.H."/>
            <person name="Morales P.-C."/>
            <person name="Keasling J.D."/>
        </authorList>
    </citation>
    <scope>NUCLEOTIDE SEQUENCE [LARGE SCALE GENOMIC DNA]</scope>
    <source>
        <strain evidence="1 2">FGSC 2613</strain>
    </source>
</reference>
<feature type="non-terminal residue" evidence="1">
    <location>
        <position position="1"/>
    </location>
</feature>
<evidence type="ECO:0000313" key="1">
    <source>
        <dbReference type="EMBL" id="KAL0466783.1"/>
    </source>
</evidence>